<dbReference type="RefSeq" id="WP_075269357.1">
    <property type="nucleotide sequence ID" value="NZ_CP014332.1"/>
</dbReference>
<dbReference type="CDD" id="cd03225">
    <property type="entry name" value="ABC_cobalt_CbiO_domain1"/>
    <property type="match status" value="2"/>
</dbReference>
<gene>
    <name evidence="10" type="ORF">FOL01_0649</name>
</gene>
<sequence>MTKLQVDHLSFAYQADQPNVLNQINWVPETGSFNLLIGPSGSGKSTLLKAMAGLLPKFGGVITAGQVLLNDEPIQPLAPFERAKRIAMLFQNPDRQFAMRTARLQLVFALENLQLPTETINQRVAFAINALHLEQIADQDLLTLSGGEKQRVALAIIIAMDSDIILLDEPFASVDPAARLSLLTDLKKMQLEQHKTIIISDHDLSGYQELVDYLFAIDTDSGTLNQQSLSKLVNLPAQTPFYGVPKTDGHLRWQELTLTVGKSRQLLINSDFTLPTGQIGLLSGANGIGKSTLFKALSHQVKYDGRVTWDDQDTAKIKLKNWAKKVALIFQSASDQFVTMTVQEEVALSQQHSLATDYWTDERVQTALENLHLNHLTEHVVYQLSGGQQKKLQVLSMLIMGQPILLLDEPLAGLDIDSVHTVMTLINQSIHETDQSVLMISHQRAGLADFIDYELIFKNQQLDLVGEAPNA</sequence>
<feature type="domain" description="ABC transporter" evidence="9">
    <location>
        <begin position="4"/>
        <end position="244"/>
    </location>
</feature>
<keyword evidence="3" id="KW-0813">Transport</keyword>
<dbReference type="EMBL" id="CP014332">
    <property type="protein sequence ID" value="APS41508.1"/>
    <property type="molecule type" value="Genomic_DNA"/>
</dbReference>
<evidence type="ECO:0000256" key="6">
    <source>
        <dbReference type="ARBA" id="ARBA00022840"/>
    </source>
</evidence>
<dbReference type="OrthoDB" id="501320at2"/>
<keyword evidence="5" id="KW-0547">Nucleotide-binding</keyword>
<keyword evidence="8" id="KW-0472">Membrane</keyword>
<dbReference type="AlphaFoldDB" id="A0A1L6RAH9"/>
<evidence type="ECO:0000313" key="11">
    <source>
        <dbReference type="Proteomes" id="UP000185473"/>
    </source>
</evidence>
<dbReference type="PANTHER" id="PTHR43553">
    <property type="entry name" value="HEAVY METAL TRANSPORTER"/>
    <property type="match status" value="1"/>
</dbReference>
<evidence type="ECO:0000256" key="1">
    <source>
        <dbReference type="ARBA" id="ARBA00004202"/>
    </source>
</evidence>
<evidence type="ECO:0000259" key="9">
    <source>
        <dbReference type="PROSITE" id="PS50893"/>
    </source>
</evidence>
<dbReference type="InterPro" id="IPR027417">
    <property type="entry name" value="P-loop_NTPase"/>
</dbReference>
<dbReference type="InterPro" id="IPR017871">
    <property type="entry name" value="ABC_transporter-like_CS"/>
</dbReference>
<comment type="subcellular location">
    <subcellularLocation>
        <location evidence="1">Cell membrane</location>
        <topology evidence="1">Peripheral membrane protein</topology>
    </subcellularLocation>
</comment>
<reference evidence="10 11" key="1">
    <citation type="submission" date="2016-02" db="EMBL/GenBank/DDBJ databases">
        <title>Complete Genome Sequence of Weissella jogaejeotgali FOL01.</title>
        <authorList>
            <person name="Lee J.-H."/>
            <person name="Ku H.-J."/>
        </authorList>
    </citation>
    <scope>NUCLEOTIDE SEQUENCE [LARGE SCALE GENOMIC DNA]</scope>
    <source>
        <strain evidence="10 11">FOL01</strain>
    </source>
</reference>
<protein>
    <submittedName>
        <fullName evidence="10">Duplicated ATPase component YkoD</fullName>
    </submittedName>
</protein>
<dbReference type="GO" id="GO:0016887">
    <property type="term" value="F:ATP hydrolysis activity"/>
    <property type="evidence" value="ECO:0007669"/>
    <property type="project" value="InterPro"/>
</dbReference>
<evidence type="ECO:0000256" key="5">
    <source>
        <dbReference type="ARBA" id="ARBA00022741"/>
    </source>
</evidence>
<organism evidence="10 11">
    <name type="scientific">Weissella jogaejeotgali</name>
    <dbReference type="NCBI Taxonomy" id="1631871"/>
    <lineage>
        <taxon>Bacteria</taxon>
        <taxon>Bacillati</taxon>
        <taxon>Bacillota</taxon>
        <taxon>Bacilli</taxon>
        <taxon>Lactobacillales</taxon>
        <taxon>Lactobacillaceae</taxon>
        <taxon>Weissella</taxon>
    </lineage>
</organism>
<evidence type="ECO:0000256" key="3">
    <source>
        <dbReference type="ARBA" id="ARBA00022448"/>
    </source>
</evidence>
<dbReference type="KEGG" id="wjo:FOL01_0649"/>
<keyword evidence="4" id="KW-1003">Cell membrane</keyword>
<dbReference type="GO" id="GO:0005524">
    <property type="term" value="F:ATP binding"/>
    <property type="evidence" value="ECO:0007669"/>
    <property type="project" value="UniProtKB-KW"/>
</dbReference>
<feature type="domain" description="ABC transporter" evidence="9">
    <location>
        <begin position="251"/>
        <end position="471"/>
    </location>
</feature>
<keyword evidence="6" id="KW-0067">ATP-binding</keyword>
<evidence type="ECO:0000256" key="4">
    <source>
        <dbReference type="ARBA" id="ARBA00022475"/>
    </source>
</evidence>
<evidence type="ECO:0000313" key="10">
    <source>
        <dbReference type="EMBL" id="APS41508.1"/>
    </source>
</evidence>
<evidence type="ECO:0000256" key="7">
    <source>
        <dbReference type="ARBA" id="ARBA00022967"/>
    </source>
</evidence>
<dbReference type="PANTHER" id="PTHR43553:SF27">
    <property type="entry name" value="ENERGY-COUPLING FACTOR TRANSPORTER ATP-BINDING PROTEIN ECFA2"/>
    <property type="match status" value="1"/>
</dbReference>
<dbReference type="InterPro" id="IPR003439">
    <property type="entry name" value="ABC_transporter-like_ATP-bd"/>
</dbReference>
<dbReference type="GO" id="GO:0042626">
    <property type="term" value="F:ATPase-coupled transmembrane transporter activity"/>
    <property type="evidence" value="ECO:0007669"/>
    <property type="project" value="TreeGrafter"/>
</dbReference>
<keyword evidence="7" id="KW-1278">Translocase</keyword>
<evidence type="ECO:0000256" key="2">
    <source>
        <dbReference type="ARBA" id="ARBA00005417"/>
    </source>
</evidence>
<dbReference type="PROSITE" id="PS00211">
    <property type="entry name" value="ABC_TRANSPORTER_1"/>
    <property type="match status" value="2"/>
</dbReference>
<evidence type="ECO:0000256" key="8">
    <source>
        <dbReference type="ARBA" id="ARBA00023136"/>
    </source>
</evidence>
<dbReference type="SUPFAM" id="SSF52540">
    <property type="entry name" value="P-loop containing nucleoside triphosphate hydrolases"/>
    <property type="match status" value="2"/>
</dbReference>
<dbReference type="Proteomes" id="UP000185473">
    <property type="component" value="Chromosome"/>
</dbReference>
<keyword evidence="11" id="KW-1185">Reference proteome</keyword>
<dbReference type="STRING" id="1631871.FOL01_0649"/>
<proteinExistence type="inferred from homology"/>
<dbReference type="GO" id="GO:0043190">
    <property type="term" value="C:ATP-binding cassette (ABC) transporter complex"/>
    <property type="evidence" value="ECO:0007669"/>
    <property type="project" value="TreeGrafter"/>
</dbReference>
<name>A0A1L6RAH9_9LACO</name>
<comment type="similarity">
    <text evidence="2">Belongs to the ABC transporter superfamily.</text>
</comment>
<accession>A0A1L6RAH9</accession>
<dbReference type="PROSITE" id="PS50893">
    <property type="entry name" value="ABC_TRANSPORTER_2"/>
    <property type="match status" value="2"/>
</dbReference>
<dbReference type="Pfam" id="PF00005">
    <property type="entry name" value="ABC_tran"/>
    <property type="match status" value="2"/>
</dbReference>
<dbReference type="SMART" id="SM00382">
    <property type="entry name" value="AAA"/>
    <property type="match status" value="2"/>
</dbReference>
<dbReference type="InterPro" id="IPR050095">
    <property type="entry name" value="ECF_ABC_transporter_ATP-bd"/>
</dbReference>
<dbReference type="InterPro" id="IPR003593">
    <property type="entry name" value="AAA+_ATPase"/>
</dbReference>
<dbReference type="InterPro" id="IPR015856">
    <property type="entry name" value="ABC_transpr_CbiO/EcfA_su"/>
</dbReference>
<dbReference type="Gene3D" id="3.40.50.300">
    <property type="entry name" value="P-loop containing nucleotide triphosphate hydrolases"/>
    <property type="match status" value="2"/>
</dbReference>